<evidence type="ECO:0000313" key="3">
    <source>
        <dbReference type="EMBL" id="VVC41336.1"/>
    </source>
</evidence>
<dbReference type="SMART" id="SM00020">
    <property type="entry name" value="Tryp_SPc"/>
    <property type="match status" value="1"/>
</dbReference>
<keyword evidence="1" id="KW-0732">Signal</keyword>
<evidence type="ECO:0000256" key="1">
    <source>
        <dbReference type="SAM" id="SignalP"/>
    </source>
</evidence>
<reference evidence="3 4" key="1">
    <citation type="submission" date="2019-08" db="EMBL/GenBank/DDBJ databases">
        <authorList>
            <person name="Alioto T."/>
            <person name="Alioto T."/>
            <person name="Gomez Garrido J."/>
        </authorList>
    </citation>
    <scope>NUCLEOTIDE SEQUENCE [LARGE SCALE GENOMIC DNA]</scope>
</reference>
<dbReference type="GO" id="GO:0006508">
    <property type="term" value="P:proteolysis"/>
    <property type="evidence" value="ECO:0007669"/>
    <property type="project" value="UniProtKB-KW"/>
</dbReference>
<dbReference type="Pfam" id="PF00089">
    <property type="entry name" value="Trypsin"/>
    <property type="match status" value="1"/>
</dbReference>
<dbReference type="InterPro" id="IPR001254">
    <property type="entry name" value="Trypsin_dom"/>
</dbReference>
<evidence type="ECO:0000259" key="2">
    <source>
        <dbReference type="PROSITE" id="PS50240"/>
    </source>
</evidence>
<feature type="domain" description="Peptidase S1" evidence="2">
    <location>
        <begin position="4"/>
        <end position="271"/>
    </location>
</feature>
<organism evidence="3 4">
    <name type="scientific">Cinara cedri</name>
    <dbReference type="NCBI Taxonomy" id="506608"/>
    <lineage>
        <taxon>Eukaryota</taxon>
        <taxon>Metazoa</taxon>
        <taxon>Ecdysozoa</taxon>
        <taxon>Arthropoda</taxon>
        <taxon>Hexapoda</taxon>
        <taxon>Insecta</taxon>
        <taxon>Pterygota</taxon>
        <taxon>Neoptera</taxon>
        <taxon>Paraneoptera</taxon>
        <taxon>Hemiptera</taxon>
        <taxon>Sternorrhyncha</taxon>
        <taxon>Aphidomorpha</taxon>
        <taxon>Aphidoidea</taxon>
        <taxon>Aphididae</taxon>
        <taxon>Lachninae</taxon>
        <taxon>Cinara</taxon>
    </lineage>
</organism>
<evidence type="ECO:0000313" key="4">
    <source>
        <dbReference type="Proteomes" id="UP000325440"/>
    </source>
</evidence>
<feature type="signal peptide" evidence="1">
    <location>
        <begin position="1"/>
        <end position="17"/>
    </location>
</feature>
<dbReference type="EMBL" id="CABPRJ010001917">
    <property type="protein sequence ID" value="VVC41336.1"/>
    <property type="molecule type" value="Genomic_DNA"/>
</dbReference>
<keyword evidence="4" id="KW-1185">Reference proteome</keyword>
<dbReference type="PANTHER" id="PTHR24260:SF148">
    <property type="entry name" value="IP09309P-RELATED"/>
    <property type="match status" value="1"/>
</dbReference>
<accession>A0A5E4NDW4</accession>
<dbReference type="SUPFAM" id="SSF50494">
    <property type="entry name" value="Trypsin-like serine proteases"/>
    <property type="match status" value="1"/>
</dbReference>
<gene>
    <name evidence="3" type="ORF">CINCED_3A001118</name>
</gene>
<keyword evidence="3" id="KW-0378">Hydrolase</keyword>
<proteinExistence type="predicted"/>
<dbReference type="PROSITE" id="PS50240">
    <property type="entry name" value="TRYPSIN_DOM"/>
    <property type="match status" value="1"/>
</dbReference>
<dbReference type="InterPro" id="IPR009003">
    <property type="entry name" value="Peptidase_S1_PA"/>
</dbReference>
<dbReference type="PANTHER" id="PTHR24260">
    <property type="match status" value="1"/>
</dbReference>
<protein>
    <submittedName>
        <fullName evidence="3">Peptidase S1, PA clan,Serine proteases, trypsin domain</fullName>
    </submittedName>
</protein>
<dbReference type="OrthoDB" id="448954at2759"/>
<dbReference type="Proteomes" id="UP000325440">
    <property type="component" value="Unassembled WGS sequence"/>
</dbReference>
<dbReference type="InterPro" id="IPR051333">
    <property type="entry name" value="CLIP_Serine_Protease"/>
</dbReference>
<dbReference type="GO" id="GO:0004252">
    <property type="term" value="F:serine-type endopeptidase activity"/>
    <property type="evidence" value="ECO:0007669"/>
    <property type="project" value="InterPro"/>
</dbReference>
<name>A0A5E4NDW4_9HEMI</name>
<sequence length="331" mass="37744">MEIIVGLSLLLVFSVSAKNSEIVKDIIEEKKNSTPQCDDNLFPYLEQLEQWDVHEADVFEFPYHVGVVTVNKRGFKQLLCQGALITPLWFITAANCILLNLESAGNATWTAVMGTVNFKNPKAVVRKLSYYVYHPQFNKKTGVGIDLAMWMLEKPIDTFVLYPKPVKLYNINNYIKTDCSYSSYVGEDLYGNTAHLSKEIFCELMGVVDDARHCVVMNNTIHDRVKIEVTAYELGAPITCRGTLYGIRNKRGYFTTVIFKKTRKWVYIVVDQTAQHIADNSIQNVFIDDNSKELDYFKLDLNPDDTFLGSLRSSKELKLNFDAIENGSIER</sequence>
<feature type="chain" id="PRO_5022995548" evidence="1">
    <location>
        <begin position="18"/>
        <end position="331"/>
    </location>
</feature>
<dbReference type="AlphaFoldDB" id="A0A5E4NDW4"/>
<dbReference type="InterPro" id="IPR043504">
    <property type="entry name" value="Peptidase_S1_PA_chymotrypsin"/>
</dbReference>
<dbReference type="Gene3D" id="2.40.10.10">
    <property type="entry name" value="Trypsin-like serine proteases"/>
    <property type="match status" value="1"/>
</dbReference>
<keyword evidence="3" id="KW-0645">Protease</keyword>